<keyword evidence="2" id="KW-1185">Reference proteome</keyword>
<gene>
    <name evidence="1" type="ORF">PP769_13270</name>
</gene>
<dbReference type="Proteomes" id="UP001302719">
    <property type="component" value="Chromosome"/>
</dbReference>
<protein>
    <submittedName>
        <fullName evidence="1">Uncharacterized protein</fullName>
    </submittedName>
</protein>
<proteinExistence type="predicted"/>
<evidence type="ECO:0000313" key="2">
    <source>
        <dbReference type="Proteomes" id="UP001302719"/>
    </source>
</evidence>
<reference evidence="1 2" key="1">
    <citation type="submission" date="2023-01" db="EMBL/GenBank/DDBJ databases">
        <title>Cultivation and genomic characterization of new, ubiquitous marine nitrite-oxidizing bacteria from the Nitrospirales.</title>
        <authorList>
            <person name="Mueller A.J."/>
            <person name="Daebeler A."/>
            <person name="Herbold C.W."/>
            <person name="Kirkegaard R.H."/>
            <person name="Daims H."/>
        </authorList>
    </citation>
    <scope>NUCLEOTIDE SEQUENCE [LARGE SCALE GENOMIC DNA]</scope>
    <source>
        <strain evidence="1 2">VA</strain>
    </source>
</reference>
<dbReference type="RefSeq" id="WP_312640874.1">
    <property type="nucleotide sequence ID" value="NZ_CP116967.1"/>
</dbReference>
<evidence type="ECO:0000313" key="1">
    <source>
        <dbReference type="EMBL" id="WNM56942.1"/>
    </source>
</evidence>
<organism evidence="1 2">
    <name type="scientific">Candidatus Nitrospira allomarina</name>
    <dbReference type="NCBI Taxonomy" id="3020900"/>
    <lineage>
        <taxon>Bacteria</taxon>
        <taxon>Pseudomonadati</taxon>
        <taxon>Nitrospirota</taxon>
        <taxon>Nitrospiria</taxon>
        <taxon>Nitrospirales</taxon>
        <taxon>Nitrospiraceae</taxon>
        <taxon>Nitrospira</taxon>
    </lineage>
</organism>
<name>A0AA96G8W2_9BACT</name>
<dbReference type="EMBL" id="CP116967">
    <property type="protein sequence ID" value="WNM56942.1"/>
    <property type="molecule type" value="Genomic_DNA"/>
</dbReference>
<accession>A0AA96G8W2</accession>
<sequence>MFLKPSLEPGLWLAPGDRPVILGILDGEYLPIVIYRNIQEATYEGVPHV</sequence>
<dbReference type="AlphaFoldDB" id="A0AA96G8W2"/>
<dbReference type="KEGG" id="nall:PP769_13270"/>